<dbReference type="AlphaFoldDB" id="A0A3A3FP75"/>
<dbReference type="Proteomes" id="UP000265955">
    <property type="component" value="Unassembled WGS sequence"/>
</dbReference>
<comment type="caution">
    <text evidence="1">The sequence shown here is derived from an EMBL/GenBank/DDBJ whole genome shotgun (WGS) entry which is preliminary data.</text>
</comment>
<dbReference type="RefSeq" id="WP_119770403.1">
    <property type="nucleotide sequence ID" value="NZ_QYUO01000002.1"/>
</dbReference>
<proteinExistence type="predicted"/>
<organism evidence="1 2">
    <name type="scientific">Noviherbaspirillum saxi</name>
    <dbReference type="NCBI Taxonomy" id="2320863"/>
    <lineage>
        <taxon>Bacteria</taxon>
        <taxon>Pseudomonadati</taxon>
        <taxon>Pseudomonadota</taxon>
        <taxon>Betaproteobacteria</taxon>
        <taxon>Burkholderiales</taxon>
        <taxon>Oxalobacteraceae</taxon>
        <taxon>Noviherbaspirillum</taxon>
    </lineage>
</organism>
<sequence length="170" mass="18810">MNDSALLLTLCYVAVAFLLLVLCLATHWPRWVKMGMIGIVTLSYLFAQGAFQRMLGWPADERLPEKFVLLAVVTQEPDKEHGVGGALYLWVNAIRDNRPVPEPRAYRLAYRKDLHSVLNDAMKKSRQGISQIGSTEAPAGGKVGSWLRNAADPNVKVRISDAPSPSLPEK</sequence>
<protein>
    <submittedName>
        <fullName evidence="1">Uncharacterized protein</fullName>
    </submittedName>
</protein>
<accession>A0A3A3FP75</accession>
<gene>
    <name evidence="1" type="ORF">D3871_17585</name>
</gene>
<name>A0A3A3FP75_9BURK</name>
<evidence type="ECO:0000313" key="1">
    <source>
        <dbReference type="EMBL" id="RJF95252.1"/>
    </source>
</evidence>
<reference evidence="2" key="1">
    <citation type="submission" date="2018-09" db="EMBL/GenBank/DDBJ databases">
        <authorList>
            <person name="Zhu H."/>
        </authorList>
    </citation>
    <scope>NUCLEOTIDE SEQUENCE [LARGE SCALE GENOMIC DNA]</scope>
    <source>
        <strain evidence="2">K1R23-30</strain>
    </source>
</reference>
<evidence type="ECO:0000313" key="2">
    <source>
        <dbReference type="Proteomes" id="UP000265955"/>
    </source>
</evidence>
<dbReference type="OrthoDB" id="9128779at2"/>
<keyword evidence="2" id="KW-1185">Reference proteome</keyword>
<dbReference type="EMBL" id="QYUO01000002">
    <property type="protein sequence ID" value="RJF95252.1"/>
    <property type="molecule type" value="Genomic_DNA"/>
</dbReference>